<feature type="chain" id="PRO_5047549653" evidence="1">
    <location>
        <begin position="22"/>
        <end position="118"/>
    </location>
</feature>
<dbReference type="InterPro" id="IPR022193">
    <property type="entry name" value="DUF3718"/>
</dbReference>
<accession>A0ABY9TTJ5</accession>
<proteinExistence type="predicted"/>
<evidence type="ECO:0000313" key="3">
    <source>
        <dbReference type="Proteomes" id="UP001258994"/>
    </source>
</evidence>
<reference evidence="3" key="1">
    <citation type="submission" date="2023-09" db="EMBL/GenBank/DDBJ databases">
        <authorList>
            <person name="Li S."/>
            <person name="Li X."/>
            <person name="Zhang C."/>
            <person name="Zhao Z."/>
        </authorList>
    </citation>
    <scope>NUCLEOTIDE SEQUENCE [LARGE SCALE GENOMIC DNA]</scope>
    <source>
        <strain evidence="3">SQ149</strain>
    </source>
</reference>
<gene>
    <name evidence="2" type="ORF">RGQ13_18680</name>
</gene>
<dbReference type="Pfam" id="PF12514">
    <property type="entry name" value="DUF3718"/>
    <property type="match status" value="1"/>
</dbReference>
<keyword evidence="3" id="KW-1185">Reference proteome</keyword>
<name>A0ABY9TTJ5_9GAMM</name>
<keyword evidence="1" id="KW-0732">Signal</keyword>
<protein>
    <submittedName>
        <fullName evidence="2">DUF3718 domain-containing protein</fullName>
    </submittedName>
</protein>
<dbReference type="RefSeq" id="WP_348391242.1">
    <property type="nucleotide sequence ID" value="NZ_CP134145.1"/>
</dbReference>
<dbReference type="EMBL" id="CP134145">
    <property type="protein sequence ID" value="WNC72122.1"/>
    <property type="molecule type" value="Genomic_DNA"/>
</dbReference>
<evidence type="ECO:0000256" key="1">
    <source>
        <dbReference type="SAM" id="SignalP"/>
    </source>
</evidence>
<organism evidence="2 3">
    <name type="scientific">Thalassotalea psychrophila</name>
    <dbReference type="NCBI Taxonomy" id="3065647"/>
    <lineage>
        <taxon>Bacteria</taxon>
        <taxon>Pseudomonadati</taxon>
        <taxon>Pseudomonadota</taxon>
        <taxon>Gammaproteobacteria</taxon>
        <taxon>Alteromonadales</taxon>
        <taxon>Colwelliaceae</taxon>
        <taxon>Thalassotalea</taxon>
    </lineage>
</organism>
<evidence type="ECO:0000313" key="2">
    <source>
        <dbReference type="EMBL" id="WNC72122.1"/>
    </source>
</evidence>
<sequence>MKTVTLLVTILTSTIAFNTQADSIQFDTSNADRNTHTCIAAATNDLDKLKSLMGLEQYGEKNVVENLHCNELTITEFATKYHAYDSIAYLNKFLHKNRKVDVVALANSQQNSITETAE</sequence>
<feature type="signal peptide" evidence="1">
    <location>
        <begin position="1"/>
        <end position="21"/>
    </location>
</feature>
<dbReference type="Proteomes" id="UP001258994">
    <property type="component" value="Chromosome"/>
</dbReference>